<evidence type="ECO:0000313" key="1">
    <source>
        <dbReference type="EMBL" id="MBM6876317.1"/>
    </source>
</evidence>
<reference evidence="1 2" key="1">
    <citation type="journal article" date="2021" name="Sci. Rep.">
        <title>The distribution of antibiotic resistance genes in chicken gut microbiota commensals.</title>
        <authorList>
            <person name="Juricova H."/>
            <person name="Matiasovicova J."/>
            <person name="Kubasova T."/>
            <person name="Cejkova D."/>
            <person name="Rychlik I."/>
        </authorList>
    </citation>
    <scope>NUCLEOTIDE SEQUENCE [LARGE SCALE GENOMIC DNA]</scope>
    <source>
        <strain evidence="1 2">An425</strain>
    </source>
</reference>
<accession>A0ABS2G625</accession>
<dbReference type="Proteomes" id="UP000728968">
    <property type="component" value="Unassembled WGS sequence"/>
</dbReference>
<dbReference type="Pfam" id="PF08011">
    <property type="entry name" value="PDDEXK_9"/>
    <property type="match status" value="1"/>
</dbReference>
<evidence type="ECO:0000313" key="2">
    <source>
        <dbReference type="Proteomes" id="UP000728968"/>
    </source>
</evidence>
<name>A0ABS2G625_FUSMR</name>
<sequence length="70" mass="8149">MDKSKNGLVIEFKVARSKEELLSSSEEALKQIEEKNYTRELKMRGIKRVVLVGISFYQREFEVVGKVIED</sequence>
<dbReference type="InterPro" id="IPR012547">
    <property type="entry name" value="PDDEXK_9"/>
</dbReference>
<proteinExistence type="predicted"/>
<dbReference type="EMBL" id="JACJLT010000287">
    <property type="protein sequence ID" value="MBM6876317.1"/>
    <property type="molecule type" value="Genomic_DNA"/>
</dbReference>
<comment type="caution">
    <text evidence="1">The sequence shown here is derived from an EMBL/GenBank/DDBJ whole genome shotgun (WGS) entry which is preliminary data.</text>
</comment>
<gene>
    <name evidence="1" type="ORF">H6A04_11835</name>
</gene>
<organism evidence="1 2">
    <name type="scientific">Fusobacterium mortiferum</name>
    <dbReference type="NCBI Taxonomy" id="850"/>
    <lineage>
        <taxon>Bacteria</taxon>
        <taxon>Fusobacteriati</taxon>
        <taxon>Fusobacteriota</taxon>
        <taxon>Fusobacteriia</taxon>
        <taxon>Fusobacteriales</taxon>
        <taxon>Fusobacteriaceae</taxon>
        <taxon>Fusobacterium</taxon>
    </lineage>
</organism>
<keyword evidence="2" id="KW-1185">Reference proteome</keyword>
<protein>
    <submittedName>
        <fullName evidence="1">PD-(D/E)XK nuclease domain-containing protein</fullName>
    </submittedName>
</protein>